<reference evidence="3 4" key="1">
    <citation type="submission" date="2018-10" db="EMBL/GenBank/DDBJ databases">
        <title>Natrarchaeobius chitinivorans gen. nov., sp. nov., and Natrarchaeobius haloalkaliphilus sp. nov., alkaliphilic, chitin-utilizing haloarchaea from hypersaline alkaline lakes.</title>
        <authorList>
            <person name="Sorokin D.Y."/>
            <person name="Elcheninov A.G."/>
            <person name="Kostrikina N.A."/>
            <person name="Bale N.J."/>
            <person name="Sinninghe Damste J.S."/>
            <person name="Khijniak T.V."/>
            <person name="Kublanov I.V."/>
            <person name="Toshchakov S.V."/>
        </authorList>
    </citation>
    <scope>NUCLEOTIDE SEQUENCE [LARGE SCALE GENOMIC DNA]</scope>
    <source>
        <strain evidence="3 4">AArcht4T</strain>
    </source>
</reference>
<dbReference type="SUPFAM" id="SSF117070">
    <property type="entry name" value="LEA14-like"/>
    <property type="match status" value="2"/>
</dbReference>
<proteinExistence type="predicted"/>
<dbReference type="SMART" id="SM00769">
    <property type="entry name" value="WHy"/>
    <property type="match status" value="2"/>
</dbReference>
<feature type="region of interest" description="Disordered" evidence="1">
    <location>
        <begin position="165"/>
        <end position="187"/>
    </location>
</feature>
<evidence type="ECO:0000313" key="3">
    <source>
        <dbReference type="EMBL" id="RQG95073.1"/>
    </source>
</evidence>
<dbReference type="InterPro" id="IPR013990">
    <property type="entry name" value="WHy-dom"/>
</dbReference>
<dbReference type="Gene3D" id="2.60.40.10">
    <property type="entry name" value="Immunoglobulins"/>
    <property type="match status" value="2"/>
</dbReference>
<name>A0A3N6LWM0_NATCH</name>
<feature type="domain" description="Water stress and hypersensitive response" evidence="2">
    <location>
        <begin position="34"/>
        <end position="150"/>
    </location>
</feature>
<dbReference type="GO" id="GO:0009269">
    <property type="term" value="P:response to desiccation"/>
    <property type="evidence" value="ECO:0007669"/>
    <property type="project" value="InterPro"/>
</dbReference>
<dbReference type="EMBL" id="REGA01000006">
    <property type="protein sequence ID" value="RQG95073.1"/>
    <property type="molecule type" value="Genomic_DNA"/>
</dbReference>
<accession>A0A3N6LWM0</accession>
<feature type="region of interest" description="Disordered" evidence="1">
    <location>
        <begin position="347"/>
        <end position="375"/>
    </location>
</feature>
<comment type="caution">
    <text evidence="3">The sequence shown here is derived from an EMBL/GenBank/DDBJ whole genome shotgun (WGS) entry which is preliminary data.</text>
</comment>
<evidence type="ECO:0000256" key="1">
    <source>
        <dbReference type="SAM" id="MobiDB-lite"/>
    </source>
</evidence>
<dbReference type="InterPro" id="IPR013783">
    <property type="entry name" value="Ig-like_fold"/>
</dbReference>
<gene>
    <name evidence="3" type="ORF">EA473_08945</name>
</gene>
<organism evidence="3 4">
    <name type="scientific">Natrarchaeobius chitinivorans</name>
    <dbReference type="NCBI Taxonomy" id="1679083"/>
    <lineage>
        <taxon>Archaea</taxon>
        <taxon>Methanobacteriati</taxon>
        <taxon>Methanobacteriota</taxon>
        <taxon>Stenosarchaea group</taxon>
        <taxon>Halobacteria</taxon>
        <taxon>Halobacteriales</taxon>
        <taxon>Natrialbaceae</taxon>
        <taxon>Natrarchaeobius</taxon>
    </lineage>
</organism>
<dbReference type="Pfam" id="PF03168">
    <property type="entry name" value="LEA_2"/>
    <property type="match status" value="1"/>
</dbReference>
<sequence length="389" mass="41498">MIKKVVAVVFALGIGSVGILGGLFAAGVIGVPDAGLEDNAWGEVDDERIEVITTVWIDNPNPGINVDELAVEYALEMNDVSLADGDAADVTVPSGNSTTELRTGLRYQQIPVWWASHVDNGEVSDLEADVTVHAEVGPLSGSPTHTHEDEIETDLEPMVAESISEMEGEHSLSPVDSGATGDGTLEPTVEITDTDAEWGAVDRDRTELHLTFDVHNPNAYPLPTPAFTGEMEFNDHLVAEWDAHEVDALEGGDGTNIPPGESREVTFVVDLDNDDVAAWFATHVDNEEVTDAEMRAQLAMQIGDETVTIPPEGEAVHCEYDVATAIFVDQESGLESEGCEFMPWATPDERSLDGLEATGSGGDDDTGLIGGTDADDRTVADIDLRSVTE</sequence>
<dbReference type="RefSeq" id="WP_124195286.1">
    <property type="nucleotide sequence ID" value="NZ_REGA01000006.1"/>
</dbReference>
<dbReference type="InterPro" id="IPR004864">
    <property type="entry name" value="LEA_2"/>
</dbReference>
<dbReference type="OrthoDB" id="105458at2157"/>
<evidence type="ECO:0000313" key="4">
    <source>
        <dbReference type="Proteomes" id="UP000282323"/>
    </source>
</evidence>
<dbReference type="AlphaFoldDB" id="A0A3N6LWM0"/>
<evidence type="ECO:0000259" key="2">
    <source>
        <dbReference type="SMART" id="SM00769"/>
    </source>
</evidence>
<protein>
    <submittedName>
        <fullName evidence="3">Water stress and hypersensitive response domain-containing protein</fullName>
    </submittedName>
</protein>
<keyword evidence="4" id="KW-1185">Reference proteome</keyword>
<feature type="domain" description="Water stress and hypersensitive response" evidence="2">
    <location>
        <begin position="191"/>
        <end position="314"/>
    </location>
</feature>
<dbReference type="Proteomes" id="UP000282323">
    <property type="component" value="Unassembled WGS sequence"/>
</dbReference>